<gene>
    <name evidence="4" type="ORF">SLEP1_g41503</name>
</gene>
<name>A0AAV5L799_9ROSI</name>
<reference evidence="4 5" key="1">
    <citation type="journal article" date="2021" name="Commun. Biol.">
        <title>The genome of Shorea leprosula (Dipterocarpaceae) highlights the ecological relevance of drought in aseasonal tropical rainforests.</title>
        <authorList>
            <person name="Ng K.K.S."/>
            <person name="Kobayashi M.J."/>
            <person name="Fawcett J.A."/>
            <person name="Hatakeyama M."/>
            <person name="Paape T."/>
            <person name="Ng C.H."/>
            <person name="Ang C.C."/>
            <person name="Tnah L.H."/>
            <person name="Lee C.T."/>
            <person name="Nishiyama T."/>
            <person name="Sese J."/>
            <person name="O'Brien M.J."/>
            <person name="Copetti D."/>
            <person name="Mohd Noor M.I."/>
            <person name="Ong R.C."/>
            <person name="Putra M."/>
            <person name="Sireger I.Z."/>
            <person name="Indrioko S."/>
            <person name="Kosugi Y."/>
            <person name="Izuno A."/>
            <person name="Isagi Y."/>
            <person name="Lee S.L."/>
            <person name="Shimizu K.K."/>
        </authorList>
    </citation>
    <scope>NUCLEOTIDE SEQUENCE [LARGE SCALE GENOMIC DNA]</scope>
    <source>
        <strain evidence="4">214</strain>
    </source>
</reference>
<evidence type="ECO:0008006" key="6">
    <source>
        <dbReference type="Google" id="ProtNLM"/>
    </source>
</evidence>
<evidence type="ECO:0000313" key="4">
    <source>
        <dbReference type="EMBL" id="GKV32940.1"/>
    </source>
</evidence>
<dbReference type="Pfam" id="PF13961">
    <property type="entry name" value="DUF4219"/>
    <property type="match status" value="1"/>
</dbReference>
<organism evidence="4 5">
    <name type="scientific">Rubroshorea leprosula</name>
    <dbReference type="NCBI Taxonomy" id="152421"/>
    <lineage>
        <taxon>Eukaryota</taxon>
        <taxon>Viridiplantae</taxon>
        <taxon>Streptophyta</taxon>
        <taxon>Embryophyta</taxon>
        <taxon>Tracheophyta</taxon>
        <taxon>Spermatophyta</taxon>
        <taxon>Magnoliopsida</taxon>
        <taxon>eudicotyledons</taxon>
        <taxon>Gunneridae</taxon>
        <taxon>Pentapetalae</taxon>
        <taxon>rosids</taxon>
        <taxon>malvids</taxon>
        <taxon>Malvales</taxon>
        <taxon>Dipterocarpaceae</taxon>
        <taxon>Rubroshorea</taxon>
    </lineage>
</organism>
<evidence type="ECO:0000313" key="5">
    <source>
        <dbReference type="Proteomes" id="UP001054252"/>
    </source>
</evidence>
<proteinExistence type="predicted"/>
<dbReference type="InterPro" id="IPR025314">
    <property type="entry name" value="DUF4219"/>
</dbReference>
<evidence type="ECO:0000259" key="2">
    <source>
        <dbReference type="Pfam" id="PF13961"/>
    </source>
</evidence>
<dbReference type="Proteomes" id="UP001054252">
    <property type="component" value="Unassembled WGS sequence"/>
</dbReference>
<dbReference type="PANTHER" id="PTHR35317:SF31">
    <property type="entry name" value="DUF4219 DOMAIN-CONTAINING PROTEIN"/>
    <property type="match status" value="1"/>
</dbReference>
<dbReference type="AlphaFoldDB" id="A0AAV5L799"/>
<dbReference type="Pfam" id="PF22936">
    <property type="entry name" value="Pol_BBD"/>
    <property type="match status" value="1"/>
</dbReference>
<feature type="region of interest" description="Disordered" evidence="1">
    <location>
        <begin position="132"/>
        <end position="156"/>
    </location>
</feature>
<feature type="domain" description="DUF4219" evidence="2">
    <location>
        <begin position="16"/>
        <end position="40"/>
    </location>
</feature>
<accession>A0AAV5L799</accession>
<keyword evidence="5" id="KW-1185">Reference proteome</keyword>
<comment type="caution">
    <text evidence="4">The sequence shown here is derived from an EMBL/GenBank/DDBJ whole genome shotgun (WGS) entry which is preliminary data.</text>
</comment>
<evidence type="ECO:0000256" key="1">
    <source>
        <dbReference type="SAM" id="MobiDB-lite"/>
    </source>
</evidence>
<dbReference type="EMBL" id="BPVZ01000098">
    <property type="protein sequence ID" value="GKV32940.1"/>
    <property type="molecule type" value="Genomic_DNA"/>
</dbReference>
<feature type="compositionally biased region" description="Basic and acidic residues" evidence="1">
    <location>
        <begin position="132"/>
        <end position="142"/>
    </location>
</feature>
<dbReference type="PANTHER" id="PTHR35317">
    <property type="entry name" value="OS04G0629600 PROTEIN"/>
    <property type="match status" value="1"/>
</dbReference>
<feature type="domain" description="Retrovirus-related Pol polyprotein from transposon TNT 1-94-like beta-barrel" evidence="3">
    <location>
        <begin position="191"/>
        <end position="241"/>
    </location>
</feature>
<sequence length="281" mass="31903">MEASISLAAKVPVVCGQNYQVWSIKMMAYLRAFDLWDAVEHDIDPPPFTEKRIVEKVLVSLPEKFEHKISSLEDSKDMTQMTLSELVNALQAVEQRKAIRQEAEGAVEGAFIANEKGKGQFKYDEERQFLDKSGKEKRDFQKDQQNNNCRGKKEPYPPCPHCGKMTHTTTYCWFRPGLNAAHVRNLAMLKRLGNGELVEVKGKGTVTVNTPTGIRYICDVLYVPYLSQNLISVGQLLENDYSVHFHDECVDVVDKLGVKLFTAGMNHRNFSVDWSQTEIKA</sequence>
<dbReference type="InterPro" id="IPR054722">
    <property type="entry name" value="PolX-like_BBD"/>
</dbReference>
<protein>
    <recommendedName>
        <fullName evidence="6">DUF4219 domain-containing protein</fullName>
    </recommendedName>
</protein>
<evidence type="ECO:0000259" key="3">
    <source>
        <dbReference type="Pfam" id="PF22936"/>
    </source>
</evidence>